<dbReference type="InterPro" id="IPR021529">
    <property type="entry name" value="DUF2798"/>
</dbReference>
<evidence type="ECO:0000313" key="3">
    <source>
        <dbReference type="Proteomes" id="UP000288279"/>
    </source>
</evidence>
<protein>
    <recommendedName>
        <fullName evidence="4">DUF2798 domain-containing protein</fullName>
    </recommendedName>
</protein>
<dbReference type="OrthoDB" id="4557675at2"/>
<keyword evidence="1" id="KW-1133">Transmembrane helix</keyword>
<gene>
    <name evidence="2" type="ORF">CWI83_08345</name>
</gene>
<feature type="transmembrane region" description="Helical" evidence="1">
    <location>
        <begin position="47"/>
        <end position="66"/>
    </location>
</feature>
<proteinExistence type="predicted"/>
<name>A0A432ZEK3_9GAMM</name>
<dbReference type="Pfam" id="PF11391">
    <property type="entry name" value="DUF2798"/>
    <property type="match status" value="1"/>
</dbReference>
<reference evidence="2 3" key="1">
    <citation type="journal article" date="2011" name="Front. Microbiol.">
        <title>Genomic signatures of strain selection and enhancement in Bacillus atrophaeus var. globigii, a historical biowarfare simulant.</title>
        <authorList>
            <person name="Gibbons H.S."/>
            <person name="Broomall S.M."/>
            <person name="McNew L.A."/>
            <person name="Daligault H."/>
            <person name="Chapman C."/>
            <person name="Bruce D."/>
            <person name="Karavis M."/>
            <person name="Krepps M."/>
            <person name="McGregor P.A."/>
            <person name="Hong C."/>
            <person name="Park K.H."/>
            <person name="Akmal A."/>
            <person name="Feldman A."/>
            <person name="Lin J.S."/>
            <person name="Chang W.E."/>
            <person name="Higgs B.W."/>
            <person name="Demirev P."/>
            <person name="Lindquist J."/>
            <person name="Liem A."/>
            <person name="Fochler E."/>
            <person name="Read T.D."/>
            <person name="Tapia R."/>
            <person name="Johnson S."/>
            <person name="Bishop-Lilly K.A."/>
            <person name="Detter C."/>
            <person name="Han C."/>
            <person name="Sozhamannan S."/>
            <person name="Rosenzweig C.N."/>
            <person name="Skowronski E.W."/>
        </authorList>
    </citation>
    <scope>NUCLEOTIDE SEQUENCE [LARGE SCALE GENOMIC DNA]</scope>
    <source>
        <strain evidence="2 3">PIT1</strain>
    </source>
</reference>
<sequence length="77" mass="8706">MRKLPAKYETKVMPLLLSILMTFIVSLVSTLRAVGLSDDFIALWSQSWLLSWLVAFPVLLIVLPIVRRLTRLLVAAP</sequence>
<evidence type="ECO:0000313" key="2">
    <source>
        <dbReference type="EMBL" id="RUO76363.1"/>
    </source>
</evidence>
<dbReference type="Proteomes" id="UP000288279">
    <property type="component" value="Unassembled WGS sequence"/>
</dbReference>
<dbReference type="AlphaFoldDB" id="A0A432ZEK3"/>
<feature type="transmembrane region" description="Helical" evidence="1">
    <location>
        <begin position="12"/>
        <end position="35"/>
    </location>
</feature>
<evidence type="ECO:0000256" key="1">
    <source>
        <dbReference type="SAM" id="Phobius"/>
    </source>
</evidence>
<keyword evidence="1" id="KW-0472">Membrane</keyword>
<keyword evidence="1" id="KW-0812">Transmembrane</keyword>
<accession>A0A432ZEK3</accession>
<dbReference type="EMBL" id="PIQG01000004">
    <property type="protein sequence ID" value="RUO76363.1"/>
    <property type="molecule type" value="Genomic_DNA"/>
</dbReference>
<evidence type="ECO:0008006" key="4">
    <source>
        <dbReference type="Google" id="ProtNLM"/>
    </source>
</evidence>
<comment type="caution">
    <text evidence="2">The sequence shown here is derived from an EMBL/GenBank/DDBJ whole genome shotgun (WGS) entry which is preliminary data.</text>
</comment>
<keyword evidence="3" id="KW-1185">Reference proteome</keyword>
<dbReference type="RefSeq" id="WP_126828017.1">
    <property type="nucleotide sequence ID" value="NZ_PIQG01000004.1"/>
</dbReference>
<organism evidence="2 3">
    <name type="scientific">Pseudidiomarina taiwanensis</name>
    <dbReference type="NCBI Taxonomy" id="337250"/>
    <lineage>
        <taxon>Bacteria</taxon>
        <taxon>Pseudomonadati</taxon>
        <taxon>Pseudomonadota</taxon>
        <taxon>Gammaproteobacteria</taxon>
        <taxon>Alteromonadales</taxon>
        <taxon>Idiomarinaceae</taxon>
        <taxon>Pseudidiomarina</taxon>
    </lineage>
</organism>